<dbReference type="NCBIfam" id="TIGR04183">
    <property type="entry name" value="Por_Secre_tail"/>
    <property type="match status" value="1"/>
</dbReference>
<reference evidence="4 5" key="1">
    <citation type="submission" date="2017-01" db="EMBL/GenBank/DDBJ databases">
        <title>A new Hymenobacter.</title>
        <authorList>
            <person name="Liang Y."/>
            <person name="Feng F."/>
        </authorList>
    </citation>
    <scope>NUCLEOTIDE SEQUENCE [LARGE SCALE GENOMIC DNA]</scope>
    <source>
        <strain evidence="4">MIMBbqt21</strain>
    </source>
</reference>
<dbReference type="Gene3D" id="2.130.10.130">
    <property type="entry name" value="Integrin alpha, N-terminal"/>
    <property type="match status" value="3"/>
</dbReference>
<keyword evidence="5" id="KW-1185">Reference proteome</keyword>
<evidence type="ECO:0000313" key="4">
    <source>
        <dbReference type="EMBL" id="OUJ71093.1"/>
    </source>
</evidence>
<name>A0A243W7Z2_9BACT</name>
<dbReference type="InterPro" id="IPR014756">
    <property type="entry name" value="Ig_E-set"/>
</dbReference>
<dbReference type="InterPro" id="IPR032812">
    <property type="entry name" value="SbsA_Ig"/>
</dbReference>
<protein>
    <recommendedName>
        <fullName evidence="6">SbsA Ig-like domain-containing protein</fullName>
    </recommendedName>
</protein>
<feature type="domain" description="SbsA Ig-like" evidence="2">
    <location>
        <begin position="555"/>
        <end position="655"/>
    </location>
</feature>
<proteinExistence type="predicted"/>
<dbReference type="Gene3D" id="2.30.30.100">
    <property type="match status" value="1"/>
</dbReference>
<dbReference type="Proteomes" id="UP000194873">
    <property type="component" value="Unassembled WGS sequence"/>
</dbReference>
<evidence type="ECO:0000259" key="3">
    <source>
        <dbReference type="Pfam" id="PF18962"/>
    </source>
</evidence>
<evidence type="ECO:0000259" key="2">
    <source>
        <dbReference type="Pfam" id="PF13205"/>
    </source>
</evidence>
<dbReference type="Gene3D" id="2.60.40.10">
    <property type="entry name" value="Immunoglobulins"/>
    <property type="match status" value="1"/>
</dbReference>
<gene>
    <name evidence="4" type="ORF">BXP70_22515</name>
</gene>
<dbReference type="Gene3D" id="2.60.40.3710">
    <property type="match status" value="1"/>
</dbReference>
<feature type="domain" description="SbsA Ig-like" evidence="2">
    <location>
        <begin position="15"/>
        <end position="115"/>
    </location>
</feature>
<dbReference type="Pfam" id="PF13517">
    <property type="entry name" value="FG-GAP_3"/>
    <property type="match status" value="6"/>
</dbReference>
<accession>A0A243W7Z2</accession>
<evidence type="ECO:0000313" key="5">
    <source>
        <dbReference type="Proteomes" id="UP000194873"/>
    </source>
</evidence>
<organism evidence="4 5">
    <name type="scientific">Hymenobacter crusticola</name>
    <dbReference type="NCBI Taxonomy" id="1770526"/>
    <lineage>
        <taxon>Bacteria</taxon>
        <taxon>Pseudomonadati</taxon>
        <taxon>Bacteroidota</taxon>
        <taxon>Cytophagia</taxon>
        <taxon>Cytophagales</taxon>
        <taxon>Hymenobacteraceae</taxon>
        <taxon>Hymenobacter</taxon>
    </lineage>
</organism>
<dbReference type="EMBL" id="MTSE01000018">
    <property type="protein sequence ID" value="OUJ71093.1"/>
    <property type="molecule type" value="Genomic_DNA"/>
</dbReference>
<sequence>MLLLLASTSTAYAQTPTVTSLSPVRNARSAPQATNVAVSFSQALNSNAATLGALKVFSQQAGGKKAGTATVSGNTLTFDPTTDFKAGEKVSATVTAAVQSSGGQNLAAGQVFQFTAAATGGTASFFNQQVNLLGSNTAYPVLGDVDGDGDLDVVSGAGVRLNTDGLGTFGENQPLPTPAAFALALGDVDADGDLDLLTVNNNAAGTVSVRLNNGSGSFSGSQEVEVGSYPASLTLGDVDGDGDLDFLTANNPATNTSSGSVSVRLNNGSGTFSGTQEVATSNRSSTALGDVDGDGDLDLLLGIYNSSVTSVVQVRLNNGAGTFGTGPTAPIDAAIYQLLLEDMDADGDLDMVAAHIVVPTGIPSLISQGRVILYRNNGTGSFASGQVIMSLSNPGRISLGDLDGDNDLDLLTTYTGFRFDPPTVSIHLNNGTGTLTTVNAKPYNPGIANTVLGDVDNDGDLDFLTSTIFFNQNAPTLTSVTPAAAPVGATVVLRGKDLRQTTNLAINGVSVPGFVINSDAQITFTVPIYATSGPLTVTTTVGTATLAFTVAPPDLAITSTIPGRNAIAASRSTDVGVTFSKLIRNNAAGLGSLKVFSQQAGGLKTGMPLISNSFLAFNPTTDFKPGETVSATLSRAVEGRNDERLGAGQVVQFTTATARSSALFTSGPSVALVNPYGATQGDVDNDGDLDLVTIDNLSNTVTIRVRLNAGNGTFTNGQTVTFSETSYLSQTSTLLGDMDGDGDVDLVTSAGVYLNTNGVFASTPQGDTGSVALGDVDADGDLDLIASSLAAVTIPGPITYTIRTALVRLNNGNGTFTQTQQLTVGSSDNNPPTFALLKDINNDGALDLLISNTTANPGSTMLHLNNGFGTFDPSGQQLPVSNPAVGDLDGDGDLDLVGTASAAPTILFNNGRGTFSNGPAVNLGAGFTPSVLGDVDGDGDLDLFVVSPTQAGIRLNDGTGTFSGAANLSLNASPRTLTTGDLDGDGTLDLVALGYNSATTSGAASIFLNSHTIPTATLPAQLAEQISLYPNPARAAVQLRLPASLARQPLQLQLLNTLGQVMLEQTLSAQPATEIALPRLPAGVYNVRLTTTQGSTAKRLVLE</sequence>
<keyword evidence="1" id="KW-0732">Signal</keyword>
<dbReference type="SUPFAM" id="SSF81296">
    <property type="entry name" value="E set domains"/>
    <property type="match status" value="1"/>
</dbReference>
<dbReference type="InterPro" id="IPR013517">
    <property type="entry name" value="FG-GAP"/>
</dbReference>
<evidence type="ECO:0008006" key="6">
    <source>
        <dbReference type="Google" id="ProtNLM"/>
    </source>
</evidence>
<dbReference type="InterPro" id="IPR013783">
    <property type="entry name" value="Ig-like_fold"/>
</dbReference>
<dbReference type="SUPFAM" id="SSF69318">
    <property type="entry name" value="Integrin alpha N-terminal domain"/>
    <property type="match status" value="3"/>
</dbReference>
<dbReference type="AlphaFoldDB" id="A0A243W7Z2"/>
<feature type="domain" description="Secretion system C-terminal sorting" evidence="3">
    <location>
        <begin position="1028"/>
        <end position="1101"/>
    </location>
</feature>
<dbReference type="Pfam" id="PF13205">
    <property type="entry name" value="Big_5"/>
    <property type="match status" value="2"/>
</dbReference>
<dbReference type="InterPro" id="IPR026444">
    <property type="entry name" value="Secre_tail"/>
</dbReference>
<comment type="caution">
    <text evidence="4">The sequence shown here is derived from an EMBL/GenBank/DDBJ whole genome shotgun (WGS) entry which is preliminary data.</text>
</comment>
<dbReference type="InterPro" id="IPR028994">
    <property type="entry name" value="Integrin_alpha_N"/>
</dbReference>
<dbReference type="Pfam" id="PF18962">
    <property type="entry name" value="Por_Secre_tail"/>
    <property type="match status" value="1"/>
</dbReference>
<evidence type="ECO:0000256" key="1">
    <source>
        <dbReference type="ARBA" id="ARBA00022729"/>
    </source>
</evidence>
<dbReference type="PANTHER" id="PTHR46580">
    <property type="entry name" value="SENSOR KINASE-RELATED"/>
    <property type="match status" value="1"/>
</dbReference>